<dbReference type="CDD" id="cd20393">
    <property type="entry name" value="Tudor_SGF29_rpt1"/>
    <property type="match status" value="1"/>
</dbReference>
<feature type="compositionally biased region" description="Low complexity" evidence="7">
    <location>
        <begin position="11"/>
        <end position="27"/>
    </location>
</feature>
<reference evidence="9" key="1">
    <citation type="submission" date="2023-03" db="EMBL/GenBank/DDBJ databases">
        <authorList>
            <person name="Steffen K."/>
            <person name="Cardenas P."/>
        </authorList>
    </citation>
    <scope>NUCLEOTIDE SEQUENCE</scope>
</reference>
<evidence type="ECO:0000256" key="1">
    <source>
        <dbReference type="ARBA" id="ARBA00004123"/>
    </source>
</evidence>
<feature type="coiled-coil region" evidence="6">
    <location>
        <begin position="95"/>
        <end position="125"/>
    </location>
</feature>
<dbReference type="Gene3D" id="2.30.30.140">
    <property type="match status" value="2"/>
</dbReference>
<evidence type="ECO:0000313" key="9">
    <source>
        <dbReference type="EMBL" id="CAI8018503.1"/>
    </source>
</evidence>
<dbReference type="FunFam" id="2.30.30.140:FF:000029">
    <property type="entry name" value="SAGA-associated factor 29 homolog"/>
    <property type="match status" value="1"/>
</dbReference>
<dbReference type="PANTHER" id="PTHR21539">
    <property type="entry name" value="SAGA-ASSOCIATED FACTOR 29"/>
    <property type="match status" value="1"/>
</dbReference>
<dbReference type="PROSITE" id="PS51518">
    <property type="entry name" value="SGF29_C"/>
    <property type="match status" value="1"/>
</dbReference>
<dbReference type="InterPro" id="IPR037802">
    <property type="entry name" value="SGF29"/>
</dbReference>
<dbReference type="EMBL" id="CASHTH010001692">
    <property type="protein sequence ID" value="CAI8018503.1"/>
    <property type="molecule type" value="Genomic_DNA"/>
</dbReference>
<feature type="region of interest" description="Disordered" evidence="7">
    <location>
        <begin position="1"/>
        <end position="77"/>
    </location>
</feature>
<dbReference type="InterPro" id="IPR010750">
    <property type="entry name" value="SGF29_tudor-like_dom"/>
</dbReference>
<comment type="subcellular location">
    <subcellularLocation>
        <location evidence="1">Nucleus</location>
    </subcellularLocation>
</comment>
<dbReference type="GO" id="GO:0000124">
    <property type="term" value="C:SAGA complex"/>
    <property type="evidence" value="ECO:0007669"/>
    <property type="project" value="InterPro"/>
</dbReference>
<evidence type="ECO:0000259" key="8">
    <source>
        <dbReference type="PROSITE" id="PS51518"/>
    </source>
</evidence>
<comment type="caution">
    <text evidence="9">The sequence shown here is derived from an EMBL/GenBank/DDBJ whole genome shotgun (WGS) entry which is preliminary data.</text>
</comment>
<sequence>MGKTPRSGKHASSSGVASTAAAAGGSSHHQKQKVSSTIATMLNELSTLVRETQSEREASENTLSNTAKTHDRMKNEQRISPYFKQKLQGLYQTALQDAKRELAQVEQALDKVAEIRQEIGEKQSRPATQPLNFEDIQARKSGMRRGMLMTVLQQYAQEQDVWRGKQGESIPPLTGAIPADEKHKCKPEDQVAARVRTEDGEEQWILAEVVSYNSHNHRYVVDDIDEEGHNEKRRYHVSKRRIIPLPRYKVDPKVHPPALFKPKQLVLALYPQTTCFYRAVIHQQPVDISNEYSVLFEDTTYTDGYSPPLEVPQRYVLPVRETRKK</sequence>
<keyword evidence="4" id="KW-0804">Transcription</keyword>
<dbReference type="Pfam" id="PF07039">
    <property type="entry name" value="SGF29_Tudor"/>
    <property type="match status" value="1"/>
</dbReference>
<organism evidence="9 10">
    <name type="scientific">Geodia barretti</name>
    <name type="common">Barrett's horny sponge</name>
    <dbReference type="NCBI Taxonomy" id="519541"/>
    <lineage>
        <taxon>Eukaryota</taxon>
        <taxon>Metazoa</taxon>
        <taxon>Porifera</taxon>
        <taxon>Demospongiae</taxon>
        <taxon>Heteroscleromorpha</taxon>
        <taxon>Tetractinellida</taxon>
        <taxon>Astrophorina</taxon>
        <taxon>Geodiidae</taxon>
        <taxon>Geodia</taxon>
    </lineage>
</organism>
<feature type="domain" description="SGF29 C-terminal" evidence="8">
    <location>
        <begin position="181"/>
        <end position="325"/>
    </location>
</feature>
<name>A0AA35WEJ2_GEOBA</name>
<keyword evidence="2" id="KW-0805">Transcription regulation</keyword>
<accession>A0AA35WEJ2</accession>
<dbReference type="CDD" id="cd20394">
    <property type="entry name" value="Tudor_SGF29_rpt2"/>
    <property type="match status" value="1"/>
</dbReference>
<dbReference type="GO" id="GO:0005634">
    <property type="term" value="C:nucleus"/>
    <property type="evidence" value="ECO:0007669"/>
    <property type="project" value="UniProtKB-SubCell"/>
</dbReference>
<gene>
    <name evidence="9" type="ORF">GBAR_LOCUS11222</name>
</gene>
<evidence type="ECO:0000313" key="10">
    <source>
        <dbReference type="Proteomes" id="UP001174909"/>
    </source>
</evidence>
<keyword evidence="5" id="KW-0539">Nucleus</keyword>
<evidence type="ECO:0000256" key="3">
    <source>
        <dbReference type="ARBA" id="ARBA00023054"/>
    </source>
</evidence>
<keyword evidence="10" id="KW-1185">Reference proteome</keyword>
<dbReference type="FunFam" id="2.30.30.140:FF:000026">
    <property type="entry name" value="SAGA-associated factor 29 homolog"/>
    <property type="match status" value="1"/>
</dbReference>
<evidence type="ECO:0000256" key="4">
    <source>
        <dbReference type="ARBA" id="ARBA00023163"/>
    </source>
</evidence>
<feature type="compositionally biased region" description="Polar residues" evidence="7">
    <location>
        <begin position="33"/>
        <end position="51"/>
    </location>
</feature>
<dbReference type="AlphaFoldDB" id="A0AA35WEJ2"/>
<evidence type="ECO:0000256" key="6">
    <source>
        <dbReference type="SAM" id="Coils"/>
    </source>
</evidence>
<protein>
    <submittedName>
        <fullName evidence="9">SAGA-associated factor 29</fullName>
    </submittedName>
</protein>
<dbReference type="Proteomes" id="UP001174909">
    <property type="component" value="Unassembled WGS sequence"/>
</dbReference>
<dbReference type="GO" id="GO:0140672">
    <property type="term" value="C:ATAC complex"/>
    <property type="evidence" value="ECO:0007669"/>
    <property type="project" value="UniProtKB-ARBA"/>
</dbReference>
<keyword evidence="3 6" id="KW-0175">Coiled coil</keyword>
<evidence type="ECO:0000256" key="5">
    <source>
        <dbReference type="ARBA" id="ARBA00023242"/>
    </source>
</evidence>
<evidence type="ECO:0000256" key="2">
    <source>
        <dbReference type="ARBA" id="ARBA00023015"/>
    </source>
</evidence>
<dbReference type="PANTHER" id="PTHR21539:SF0">
    <property type="entry name" value="SAGA-ASSOCIATED FACTOR 29"/>
    <property type="match status" value="1"/>
</dbReference>
<evidence type="ECO:0000256" key="7">
    <source>
        <dbReference type="SAM" id="MobiDB-lite"/>
    </source>
</evidence>
<feature type="compositionally biased region" description="Basic and acidic residues" evidence="7">
    <location>
        <begin position="68"/>
        <end position="77"/>
    </location>
</feature>
<proteinExistence type="predicted"/>
<dbReference type="InterPro" id="IPR047288">
    <property type="entry name" value="Tudor_SGF29_rpt1"/>
</dbReference>
<dbReference type="InterPro" id="IPR047287">
    <property type="entry name" value="Tudor_SGF29_rpt2"/>
</dbReference>